<evidence type="ECO:0000313" key="13">
    <source>
        <dbReference type="EMBL" id="OWR45141.1"/>
    </source>
</evidence>
<evidence type="ECO:0000256" key="8">
    <source>
        <dbReference type="ARBA" id="ARBA00023136"/>
    </source>
</evidence>
<dbReference type="Pfam" id="PF00005">
    <property type="entry name" value="ABC_tran"/>
    <property type="match status" value="1"/>
</dbReference>
<keyword evidence="6" id="KW-0067">ATP-binding</keyword>
<keyword evidence="8 10" id="KW-0472">Membrane</keyword>
<organism evidence="13 14">
    <name type="scientific">Danaus plexippus plexippus</name>
    <dbReference type="NCBI Taxonomy" id="278856"/>
    <lineage>
        <taxon>Eukaryota</taxon>
        <taxon>Metazoa</taxon>
        <taxon>Ecdysozoa</taxon>
        <taxon>Arthropoda</taxon>
        <taxon>Hexapoda</taxon>
        <taxon>Insecta</taxon>
        <taxon>Pterygota</taxon>
        <taxon>Neoptera</taxon>
        <taxon>Endopterygota</taxon>
        <taxon>Lepidoptera</taxon>
        <taxon>Glossata</taxon>
        <taxon>Ditrysia</taxon>
        <taxon>Papilionoidea</taxon>
        <taxon>Nymphalidae</taxon>
        <taxon>Danainae</taxon>
        <taxon>Danaini</taxon>
        <taxon>Danaina</taxon>
        <taxon>Danaus</taxon>
        <taxon>Danaus</taxon>
    </lineage>
</organism>
<dbReference type="Proteomes" id="UP000007151">
    <property type="component" value="Unassembled WGS sequence"/>
</dbReference>
<evidence type="ECO:0000256" key="4">
    <source>
        <dbReference type="ARBA" id="ARBA00022692"/>
    </source>
</evidence>
<comment type="subcellular location">
    <subcellularLocation>
        <location evidence="1">Membrane</location>
        <topology evidence="1">Multi-pass membrane protein</topology>
    </subcellularLocation>
</comment>
<keyword evidence="7 10" id="KW-1133">Transmembrane helix</keyword>
<dbReference type="PROSITE" id="PS50929">
    <property type="entry name" value="ABC_TM1F"/>
    <property type="match status" value="2"/>
</dbReference>
<feature type="transmembrane region" description="Helical" evidence="10">
    <location>
        <begin position="177"/>
        <end position="195"/>
    </location>
</feature>
<dbReference type="GO" id="GO:0005524">
    <property type="term" value="F:ATP binding"/>
    <property type="evidence" value="ECO:0007669"/>
    <property type="project" value="UniProtKB-KW"/>
</dbReference>
<feature type="transmembrane region" description="Helical" evidence="10">
    <location>
        <begin position="83"/>
        <end position="102"/>
    </location>
</feature>
<evidence type="ECO:0000256" key="1">
    <source>
        <dbReference type="ARBA" id="ARBA00004141"/>
    </source>
</evidence>
<feature type="transmembrane region" description="Helical" evidence="10">
    <location>
        <begin position="945"/>
        <end position="965"/>
    </location>
</feature>
<dbReference type="GO" id="GO:0016020">
    <property type="term" value="C:membrane"/>
    <property type="evidence" value="ECO:0007669"/>
    <property type="project" value="UniProtKB-SubCell"/>
</dbReference>
<dbReference type="AlphaFoldDB" id="A0A212EUK3"/>
<feature type="transmembrane region" description="Helical" evidence="10">
    <location>
        <begin position="361"/>
        <end position="384"/>
    </location>
</feature>
<feature type="domain" description="ABC transmembrane type-1" evidence="12">
    <location>
        <begin position="152"/>
        <end position="414"/>
    </location>
</feature>
<evidence type="ECO:0000259" key="12">
    <source>
        <dbReference type="PROSITE" id="PS50929"/>
    </source>
</evidence>
<dbReference type="PANTHER" id="PTHR24223">
    <property type="entry name" value="ATP-BINDING CASSETTE SUB-FAMILY C"/>
    <property type="match status" value="1"/>
</dbReference>
<dbReference type="PANTHER" id="PTHR24223:SF456">
    <property type="entry name" value="MULTIDRUG RESISTANCE-ASSOCIATED PROTEIN LETHAL(2)03659"/>
    <property type="match status" value="1"/>
</dbReference>
<feature type="transmembrane region" description="Helical" evidence="10">
    <location>
        <begin position="918"/>
        <end position="939"/>
    </location>
</feature>
<dbReference type="SMART" id="SM00382">
    <property type="entry name" value="AAA"/>
    <property type="match status" value="1"/>
</dbReference>
<dbReference type="SUPFAM" id="SSF90123">
    <property type="entry name" value="ABC transporter transmembrane region"/>
    <property type="match status" value="2"/>
</dbReference>
<protein>
    <submittedName>
        <fullName evidence="13">Multidrug resistance-associated protein lethal</fullName>
    </submittedName>
</protein>
<keyword evidence="14" id="KW-1185">Reference proteome</keyword>
<evidence type="ECO:0000256" key="6">
    <source>
        <dbReference type="ARBA" id="ARBA00022840"/>
    </source>
</evidence>
<evidence type="ECO:0000313" key="14">
    <source>
        <dbReference type="Proteomes" id="UP000007151"/>
    </source>
</evidence>
<dbReference type="CDD" id="cd18593">
    <property type="entry name" value="ABC_6TM_MRP4_D1_like"/>
    <property type="match status" value="1"/>
</dbReference>
<dbReference type="InterPro" id="IPR050173">
    <property type="entry name" value="ABC_transporter_C-like"/>
</dbReference>
<reference evidence="13 14" key="1">
    <citation type="journal article" date="2011" name="Cell">
        <title>The monarch butterfly genome yields insights into long-distance migration.</title>
        <authorList>
            <person name="Zhan S."/>
            <person name="Merlin C."/>
            <person name="Boore J.L."/>
            <person name="Reppert S.M."/>
        </authorList>
    </citation>
    <scope>NUCLEOTIDE SEQUENCE [LARGE SCALE GENOMIC DNA]</scope>
    <source>
        <strain evidence="13">F-2</strain>
    </source>
</reference>
<dbReference type="InterPro" id="IPR003439">
    <property type="entry name" value="ABC_transporter-like_ATP-bd"/>
</dbReference>
<evidence type="ECO:0000256" key="10">
    <source>
        <dbReference type="SAM" id="Phobius"/>
    </source>
</evidence>
<feature type="domain" description="ABC transporter" evidence="11">
    <location>
        <begin position="523"/>
        <end position="693"/>
    </location>
</feature>
<proteinExistence type="inferred from homology"/>
<keyword evidence="3" id="KW-0813">Transport</keyword>
<feature type="transmembrane region" description="Helical" evidence="10">
    <location>
        <begin position="250"/>
        <end position="272"/>
    </location>
</feature>
<keyword evidence="4 10" id="KW-0812">Transmembrane</keyword>
<dbReference type="InParanoid" id="A0A212EUK3"/>
<dbReference type="Pfam" id="PF00664">
    <property type="entry name" value="ABC_membrane"/>
    <property type="match status" value="2"/>
</dbReference>
<evidence type="ECO:0000256" key="7">
    <source>
        <dbReference type="ARBA" id="ARBA00022989"/>
    </source>
</evidence>
<dbReference type="KEGG" id="dpl:KGM_203074"/>
<dbReference type="PROSITE" id="PS50893">
    <property type="entry name" value="ABC_TRANSPORTER_2"/>
    <property type="match status" value="1"/>
</dbReference>
<dbReference type="FunFam" id="1.20.1560.10:FF:000026">
    <property type="entry name" value="Multidrug resistance-associated protein lethal(2)03659"/>
    <property type="match status" value="1"/>
</dbReference>
<dbReference type="eggNOG" id="KOG0054">
    <property type="taxonomic scope" value="Eukaryota"/>
</dbReference>
<comment type="similarity">
    <text evidence="2">Belongs to the ABC transporter superfamily. ABCC family. Conjugate transporter (TC 3.A.1.208) subfamily.</text>
</comment>
<dbReference type="InterPro" id="IPR030240">
    <property type="entry name" value="ABCC4_TMD1"/>
</dbReference>
<accession>A0A212EUK3</accession>
<dbReference type="GO" id="GO:0140359">
    <property type="term" value="F:ABC-type transporter activity"/>
    <property type="evidence" value="ECO:0007669"/>
    <property type="project" value="InterPro"/>
</dbReference>
<dbReference type="InterPro" id="IPR003593">
    <property type="entry name" value="AAA+_ATPase"/>
</dbReference>
<feature type="transmembrane region" description="Helical" evidence="10">
    <location>
        <begin position="848"/>
        <end position="870"/>
    </location>
</feature>
<name>A0A212EUK3_DANPL</name>
<dbReference type="EMBL" id="AGBW02012389">
    <property type="protein sequence ID" value="OWR45141.1"/>
    <property type="molecule type" value="Genomic_DNA"/>
</dbReference>
<dbReference type="InterPro" id="IPR011527">
    <property type="entry name" value="ABC1_TM_dom"/>
</dbReference>
<dbReference type="Gene3D" id="3.40.50.300">
    <property type="entry name" value="P-loop containing nucleotide triphosphate hydrolases"/>
    <property type="match status" value="2"/>
</dbReference>
<dbReference type="GO" id="GO:0016887">
    <property type="term" value="F:ATP hydrolysis activity"/>
    <property type="evidence" value="ECO:0007669"/>
    <property type="project" value="InterPro"/>
</dbReference>
<dbReference type="FunFam" id="1.20.1560.10:FF:000014">
    <property type="entry name" value="Multidrug resistance-associated protein member 4"/>
    <property type="match status" value="1"/>
</dbReference>
<evidence type="ECO:0000256" key="3">
    <source>
        <dbReference type="ARBA" id="ARBA00022448"/>
    </source>
</evidence>
<evidence type="ECO:0000259" key="11">
    <source>
        <dbReference type="PROSITE" id="PS50893"/>
    </source>
</evidence>
<dbReference type="InterPro" id="IPR027417">
    <property type="entry name" value="P-loop_NTPase"/>
</dbReference>
<dbReference type="SUPFAM" id="SSF52540">
    <property type="entry name" value="P-loop containing nucleoside triphosphate hydrolases"/>
    <property type="match status" value="1"/>
</dbReference>
<feature type="region of interest" description="Disordered" evidence="9">
    <location>
        <begin position="445"/>
        <end position="516"/>
    </location>
</feature>
<keyword evidence="5" id="KW-0547">Nucleotide-binding</keyword>
<feature type="transmembrane region" description="Helical" evidence="10">
    <location>
        <begin position="278"/>
        <end position="297"/>
    </location>
</feature>
<evidence type="ECO:0000256" key="5">
    <source>
        <dbReference type="ARBA" id="ARBA00022741"/>
    </source>
</evidence>
<comment type="caution">
    <text evidence="13">The sequence shown here is derived from an EMBL/GenBank/DDBJ whole genome shotgun (WGS) entry which is preliminary data.</text>
</comment>
<dbReference type="Gene3D" id="1.20.1560.10">
    <property type="entry name" value="ABC transporter type 1, transmembrane domain"/>
    <property type="match status" value="2"/>
</dbReference>
<feature type="domain" description="ABC transmembrane type-1" evidence="12">
    <location>
        <begin position="775"/>
        <end position="1023"/>
    </location>
</feature>
<dbReference type="FunCoup" id="A0A212EUK3">
    <property type="interactions" value="326"/>
</dbReference>
<dbReference type="STRING" id="278856.A0A212EUK3"/>
<sequence length="1023" mass="114442">MESNKKKGRPPHPRAKANPFSALTFGWTLPMFWSGLRKELEESDLYQPLEEHASGPLGDKFARLWEEEVARAEGKRTPSLLRVILRAYAARCMLYGFVLFFMECGIRIQQPRMLGLFIGYFGQDDQVLMHDRLSELKDKVMRARSNMTQPIIAQPVFLGKLVEYYSPDQKTMKPQEAYMYAGAVVLCSALNVFVVHPYMMAILHMGMKFRVACCSLIYRKSLRLSKTALGETTIGQVVNLLSNDVNRFDVAVIFLHYLWIGPLATVIVTYFMWLEISWAAVVGVGFMLAFIPLQAYLGKRTSVLRLKTAIRTDERVRLMNEILSGIQVIKMYTWEKPFADLVAKARKQEIKQIRATSYIRGVLTSFIMFTTRICLLVSILAFVLENNVISAKQVFVVTSFYNILRQTMTVFFPQGIAQVAEATISIQRLQNFMLYEDTSKPVPGLAEIQTSTKPKAKEVKEEPRPSMESKEDLETKDSKPVLDEPENKVAEAKGNGKGGPTMESAEEDDEELATRVEQDSRGIRLKYATAKWIASHTENTLTDLSLTVKPGKLIAVIGPVGAGKSSLLHVLLKEVAYVKTFCSDKRWIVLGTTLWYGGQRARISLARAVYKRADIYLLDDPLSAVDAHVGRHLFESCVVGYLKNTTRVLVTHQLQFLRDVDQIIILKNGSIAAAGDFETLSASGMDFATLLARGEEEERPAPEEKSIVEAEESMLQGSFRKRQMSIHSVSSVDNLTATAPPEGGREEAEMRSAGAVSGAVYGAYLGASGHPLMVALMVLVAVLAQLLGSGSDWWTSYWVNQEEDHPQTVLRTLDSSNTSGPLQYSSNFTQALLENAHFSSGLTRYDCIYIYTGMVVSLVVISLLRSFMFFSMAMRASTRLHNNMFSSITRAPMRFFHTNPSGRILNRFSKDMGAVDEVLPAALLDVLQIGLSLIGIVVVVAVVNFWLLVPTLFIGLIFYGLRIFYLSSSRSIKRLEGVTRSPVFSHLNASLQGITTIRAFGAQEALIREFDNHQDLHSSAWYV</sequence>
<gene>
    <name evidence="13" type="ORF">KGM_203074</name>
</gene>
<evidence type="ECO:0000256" key="2">
    <source>
        <dbReference type="ARBA" id="ARBA00009726"/>
    </source>
</evidence>
<feature type="compositionally biased region" description="Basic and acidic residues" evidence="9">
    <location>
        <begin position="455"/>
        <end position="491"/>
    </location>
</feature>
<dbReference type="InterPro" id="IPR036640">
    <property type="entry name" value="ABC1_TM_sf"/>
</dbReference>
<evidence type="ECO:0000256" key="9">
    <source>
        <dbReference type="SAM" id="MobiDB-lite"/>
    </source>
</evidence>